<dbReference type="KEGG" id="noa:BKM31_27580"/>
<dbReference type="STRING" id="1909395.BKM31_27580"/>
<protein>
    <recommendedName>
        <fullName evidence="2">PepSY domain-containing protein</fullName>
    </recommendedName>
</protein>
<proteinExistence type="predicted"/>
<feature type="region of interest" description="Disordered" evidence="1">
    <location>
        <begin position="33"/>
        <end position="66"/>
    </location>
</feature>
<name>A0A1V0A3C5_9ACTN</name>
<dbReference type="Gene3D" id="3.10.450.40">
    <property type="match status" value="1"/>
</dbReference>
<dbReference type="Gene3D" id="3.30.505.20">
    <property type="match status" value="1"/>
</dbReference>
<gene>
    <name evidence="3" type="ORF">BKM31_27580</name>
</gene>
<evidence type="ECO:0000313" key="4">
    <source>
        <dbReference type="Proteomes" id="UP000190797"/>
    </source>
</evidence>
<reference evidence="4" key="1">
    <citation type="journal article" date="2017" name="Med. Chem. Commun.">
        <title>Nonomuraea sp. ATCC 55076 harbours the largest actinomycete chromosome to date and the kistamicin biosynthetic gene cluster.</title>
        <authorList>
            <person name="Nazari B."/>
            <person name="Forneris C.C."/>
            <person name="Gibson M.I."/>
            <person name="Moon K."/>
            <person name="Schramma K.R."/>
            <person name="Seyedsayamdost M.R."/>
        </authorList>
    </citation>
    <scope>NUCLEOTIDE SEQUENCE [LARGE SCALE GENOMIC DNA]</scope>
    <source>
        <strain evidence="4">ATCC 55076</strain>
    </source>
</reference>
<organism evidence="3 4">
    <name type="scientific">[Actinomadura] parvosata subsp. kistnae</name>
    <dbReference type="NCBI Taxonomy" id="1909395"/>
    <lineage>
        <taxon>Bacteria</taxon>
        <taxon>Bacillati</taxon>
        <taxon>Actinomycetota</taxon>
        <taxon>Actinomycetes</taxon>
        <taxon>Streptosporangiales</taxon>
        <taxon>Streptosporangiaceae</taxon>
        <taxon>Nonomuraea</taxon>
    </lineage>
</organism>
<feature type="domain" description="PepSY" evidence="2">
    <location>
        <begin position="141"/>
        <end position="198"/>
    </location>
</feature>
<evidence type="ECO:0000259" key="2">
    <source>
        <dbReference type="Pfam" id="PF03413"/>
    </source>
</evidence>
<dbReference type="OrthoDB" id="9795161at2"/>
<dbReference type="Proteomes" id="UP000190797">
    <property type="component" value="Chromosome"/>
</dbReference>
<dbReference type="EMBL" id="CP017717">
    <property type="protein sequence ID" value="AQZ64720.1"/>
    <property type="molecule type" value="Genomic_DNA"/>
</dbReference>
<accession>A0A1V0A3C5</accession>
<dbReference type="Pfam" id="PF03413">
    <property type="entry name" value="PepSY"/>
    <property type="match status" value="2"/>
</dbReference>
<feature type="compositionally biased region" description="Low complexity" evidence="1">
    <location>
        <begin position="40"/>
        <end position="65"/>
    </location>
</feature>
<dbReference type="PROSITE" id="PS51257">
    <property type="entry name" value="PROKAR_LIPOPROTEIN"/>
    <property type="match status" value="1"/>
</dbReference>
<evidence type="ECO:0000256" key="1">
    <source>
        <dbReference type="SAM" id="MobiDB-lite"/>
    </source>
</evidence>
<evidence type="ECO:0000313" key="3">
    <source>
        <dbReference type="EMBL" id="AQZ64720.1"/>
    </source>
</evidence>
<keyword evidence="4" id="KW-1185">Reference proteome</keyword>
<dbReference type="AlphaFoldDB" id="A0A1V0A3C5"/>
<sequence length="205" mass="20743">MNKTIIAALVGASVLAGGCGTVLREVERLAVRSSPGPSIGTATATTAPQGTPGATTAPQGTPGAGDLKQAARAALGAVPGSTLVSIETEENGRLWEVQVVGQDGTEHQLDVESGKVVGGPTTEEEDAADKAKHRARVSAAKLDYAQAADRIAAAVPEGRITELNLDTEQGKTVWEADVLTPGGTKHEVAIDAATGTVTRNNSATT</sequence>
<dbReference type="RefSeq" id="WP_080040966.1">
    <property type="nucleotide sequence ID" value="NZ_CP017717.1"/>
</dbReference>
<feature type="domain" description="PepSY" evidence="2">
    <location>
        <begin position="67"/>
        <end position="118"/>
    </location>
</feature>
<dbReference type="InterPro" id="IPR025711">
    <property type="entry name" value="PepSY"/>
</dbReference>